<keyword evidence="10 11" id="KW-0012">Acyltransferase</keyword>
<comment type="pathway">
    <text evidence="1 11">Lipid metabolism; fatty acid biosynthesis.</text>
</comment>
<keyword evidence="8" id="KW-0443">Lipid metabolism</keyword>
<evidence type="ECO:0000256" key="1">
    <source>
        <dbReference type="ARBA" id="ARBA00005194"/>
    </source>
</evidence>
<dbReference type="UniPathway" id="UPA00094"/>
<dbReference type="OrthoDB" id="9808669at2"/>
<dbReference type="RefSeq" id="WP_132130085.1">
    <property type="nucleotide sequence ID" value="NZ_CP042432.1"/>
</dbReference>
<feature type="domain" description="Cyclic nucleotide-binding" evidence="14">
    <location>
        <begin position="174"/>
        <end position="221"/>
    </location>
</feature>
<keyword evidence="9 11" id="KW-0275">Fatty acid biosynthesis</keyword>
<evidence type="ECO:0000313" key="17">
    <source>
        <dbReference type="Proteomes" id="UP000295807"/>
    </source>
</evidence>
<dbReference type="CDD" id="cd00834">
    <property type="entry name" value="KAS_I_II"/>
    <property type="match status" value="1"/>
</dbReference>
<dbReference type="PROSITE" id="PS50042">
    <property type="entry name" value="CNMP_BINDING_3"/>
    <property type="match status" value="1"/>
</dbReference>
<dbReference type="InterPro" id="IPR018201">
    <property type="entry name" value="Ketoacyl_synth_AS"/>
</dbReference>
<evidence type="ECO:0000256" key="4">
    <source>
        <dbReference type="ARBA" id="ARBA00014657"/>
    </source>
</evidence>
<evidence type="ECO:0000256" key="5">
    <source>
        <dbReference type="ARBA" id="ARBA00022516"/>
    </source>
</evidence>
<dbReference type="InterPro" id="IPR020841">
    <property type="entry name" value="PKS_Beta-ketoAc_synthase_dom"/>
</dbReference>
<keyword evidence="6 11" id="KW-0808">Transferase</keyword>
<evidence type="ECO:0000256" key="8">
    <source>
        <dbReference type="ARBA" id="ARBA00023098"/>
    </source>
</evidence>
<dbReference type="PIRSF" id="PIRSF000447">
    <property type="entry name" value="KAS_II"/>
    <property type="match status" value="1"/>
</dbReference>
<evidence type="ECO:0000259" key="15">
    <source>
        <dbReference type="PROSITE" id="PS52004"/>
    </source>
</evidence>
<protein>
    <recommendedName>
        <fullName evidence="4 11">3-oxoacyl-[acyl-carrier-protein] synthase 2</fullName>
        <ecNumber evidence="3 11">2.3.1.179</ecNumber>
    </recommendedName>
</protein>
<comment type="caution">
    <text evidence="16">The sequence shown here is derived from an EMBL/GenBank/DDBJ whole genome shotgun (WGS) entry which is preliminary data.</text>
</comment>
<dbReference type="GO" id="GO:0004315">
    <property type="term" value="F:3-oxoacyl-[acyl-carrier-protein] synthase activity"/>
    <property type="evidence" value="ECO:0007669"/>
    <property type="project" value="UniProtKB-UniRule"/>
</dbReference>
<dbReference type="NCBIfam" id="TIGR03150">
    <property type="entry name" value="fabF"/>
    <property type="match status" value="1"/>
</dbReference>
<evidence type="ECO:0000256" key="12">
    <source>
        <dbReference type="PIRSR" id="PIRSR000447-1"/>
    </source>
</evidence>
<evidence type="ECO:0000259" key="14">
    <source>
        <dbReference type="PROSITE" id="PS50042"/>
    </source>
</evidence>
<evidence type="ECO:0000313" key="16">
    <source>
        <dbReference type="EMBL" id="TCS85664.1"/>
    </source>
</evidence>
<dbReference type="InterPro" id="IPR016039">
    <property type="entry name" value="Thiolase-like"/>
</dbReference>
<dbReference type="Gene3D" id="3.40.47.10">
    <property type="match status" value="1"/>
</dbReference>
<dbReference type="PROSITE" id="PS52004">
    <property type="entry name" value="KS3_2"/>
    <property type="match status" value="1"/>
</dbReference>
<dbReference type="PROSITE" id="PS00606">
    <property type="entry name" value="KS3_1"/>
    <property type="match status" value="1"/>
</dbReference>
<comment type="function">
    <text evidence="11">Involved in the type II fatty acid elongation cycle. Catalyzes the elongation of a wide range of acyl-ACP by the addition of two carbons from malonyl-ACP to an acyl acceptor. Can efficiently catalyze the conversion of palmitoleoyl-ACP (cis-hexadec-9-enoyl-ACP) to cis-vaccenoyl-ACP (cis-octadec-11-enoyl-ACP), an essential step in the thermal regulation of fatty acid composition.</text>
</comment>
<evidence type="ECO:0000256" key="11">
    <source>
        <dbReference type="PIRNR" id="PIRNR000447"/>
    </source>
</evidence>
<keyword evidence="7" id="KW-0276">Fatty acid metabolism</keyword>
<dbReference type="GO" id="GO:0005829">
    <property type="term" value="C:cytosol"/>
    <property type="evidence" value="ECO:0007669"/>
    <property type="project" value="TreeGrafter"/>
</dbReference>
<dbReference type="GO" id="GO:0006633">
    <property type="term" value="P:fatty acid biosynthetic process"/>
    <property type="evidence" value="ECO:0007669"/>
    <property type="project" value="UniProtKB-UniRule"/>
</dbReference>
<dbReference type="SUPFAM" id="SSF53901">
    <property type="entry name" value="Thiolase-like"/>
    <property type="match status" value="2"/>
</dbReference>
<dbReference type="FunFam" id="3.40.47.10:FF:000009">
    <property type="entry name" value="3-oxoacyl-[acyl-carrier-protein] synthase 2"/>
    <property type="match status" value="1"/>
</dbReference>
<dbReference type="InterPro" id="IPR014031">
    <property type="entry name" value="Ketoacyl_synth_C"/>
</dbReference>
<evidence type="ECO:0000256" key="10">
    <source>
        <dbReference type="ARBA" id="ARBA00023315"/>
    </source>
</evidence>
<dbReference type="AlphaFoldDB" id="A0A4R3KNC6"/>
<dbReference type="NCBIfam" id="NF005589">
    <property type="entry name" value="PRK07314.1"/>
    <property type="match status" value="1"/>
</dbReference>
<dbReference type="InterPro" id="IPR014030">
    <property type="entry name" value="Ketoacyl_synth_N"/>
</dbReference>
<evidence type="ECO:0000256" key="6">
    <source>
        <dbReference type="ARBA" id="ARBA00022679"/>
    </source>
</evidence>
<dbReference type="PANTHER" id="PTHR11712">
    <property type="entry name" value="POLYKETIDE SYNTHASE-RELATED"/>
    <property type="match status" value="1"/>
</dbReference>
<dbReference type="InterPro" id="IPR000595">
    <property type="entry name" value="cNMP-bd_dom"/>
</dbReference>
<evidence type="ECO:0000256" key="9">
    <source>
        <dbReference type="ARBA" id="ARBA00023160"/>
    </source>
</evidence>
<evidence type="ECO:0000256" key="7">
    <source>
        <dbReference type="ARBA" id="ARBA00022832"/>
    </source>
</evidence>
<feature type="domain" description="Ketosynthase family 3 (KS3)" evidence="15">
    <location>
        <begin position="3"/>
        <end position="414"/>
    </location>
</feature>
<evidence type="ECO:0000256" key="13">
    <source>
        <dbReference type="RuleBase" id="RU003694"/>
    </source>
</evidence>
<dbReference type="Pfam" id="PF02801">
    <property type="entry name" value="Ketoacyl-synt_C"/>
    <property type="match status" value="1"/>
</dbReference>
<dbReference type="InterPro" id="IPR000794">
    <property type="entry name" value="Beta-ketoacyl_synthase"/>
</dbReference>
<sequence>MQLKRVVVTGLGALTPVGSTVPDYWDGLENGVSGAAKITRFDASRFKTQFACELKDFNPEDYFDRKEARKLDPFAQYAIASTQEAVNDLGVSLSELNTDRIGVVWGTGIGGLKTFLDEVTAFANGDGTPRFNPFFIPKMILDIASGHISMRYGLRGPNYATTSACASSNNAIIDSFYLIRMGKADMMVTGGSEAIINEVGIGGFNAMHALSTRNDSPETASRPFDLDRDGFVAGEGAGTLILEDLEHAKARGAKIYAEVMGGGMSADAHHITAPHPEGRGALNVMKMALEDAGMTVDDIDYINVHGTSTPVGDPQEIKAIVDLFGERAFNINISSTKSMTGHLLGAAGAVEAIASIMAIQRGIIPPTINHFTDDPAFDPRLNLTFNKAQKREVRAALSNTFGFGGHNTSVIFKKYNE</sequence>
<dbReference type="Pfam" id="PF00109">
    <property type="entry name" value="ketoacyl-synt"/>
    <property type="match status" value="1"/>
</dbReference>
<dbReference type="EC" id="2.3.1.179" evidence="3 11"/>
<dbReference type="PANTHER" id="PTHR11712:SF336">
    <property type="entry name" value="3-OXOACYL-[ACYL-CARRIER-PROTEIN] SYNTHASE, MITOCHONDRIAL"/>
    <property type="match status" value="1"/>
</dbReference>
<dbReference type="InterPro" id="IPR017568">
    <property type="entry name" value="3-oxoacyl-ACP_synth-2"/>
</dbReference>
<proteinExistence type="inferred from homology"/>
<reference evidence="16 17" key="1">
    <citation type="submission" date="2019-03" db="EMBL/GenBank/DDBJ databases">
        <title>Genomic Encyclopedia of Type Strains, Phase IV (KMG-IV): sequencing the most valuable type-strain genomes for metagenomic binning, comparative biology and taxonomic classification.</title>
        <authorList>
            <person name="Goeker M."/>
        </authorList>
    </citation>
    <scope>NUCLEOTIDE SEQUENCE [LARGE SCALE GENOMIC DNA]</scope>
    <source>
        <strain evidence="16 17">DSM 21100</strain>
    </source>
</reference>
<comment type="catalytic activity">
    <reaction evidence="11">
        <text>(9Z)-hexadecenoyl-[ACP] + malonyl-[ACP] + H(+) = 3-oxo-(11Z)-octadecenoyl-[ACP] + holo-[ACP] + CO2</text>
        <dbReference type="Rhea" id="RHEA:55040"/>
        <dbReference type="Rhea" id="RHEA-COMP:9623"/>
        <dbReference type="Rhea" id="RHEA-COMP:9685"/>
        <dbReference type="Rhea" id="RHEA-COMP:10800"/>
        <dbReference type="Rhea" id="RHEA-COMP:14074"/>
        <dbReference type="ChEBI" id="CHEBI:15378"/>
        <dbReference type="ChEBI" id="CHEBI:16526"/>
        <dbReference type="ChEBI" id="CHEBI:64479"/>
        <dbReference type="ChEBI" id="CHEBI:78449"/>
        <dbReference type="ChEBI" id="CHEBI:83989"/>
        <dbReference type="ChEBI" id="CHEBI:138538"/>
        <dbReference type="EC" id="2.3.1.179"/>
    </reaction>
</comment>
<dbReference type="EMBL" id="SMAD01000011">
    <property type="protein sequence ID" value="TCS85664.1"/>
    <property type="molecule type" value="Genomic_DNA"/>
</dbReference>
<dbReference type="Proteomes" id="UP000295807">
    <property type="component" value="Unassembled WGS sequence"/>
</dbReference>
<comment type="catalytic activity">
    <reaction evidence="11">
        <text>a fatty acyl-[ACP] + malonyl-[ACP] + H(+) = a 3-oxoacyl-[ACP] + holo-[ACP] + CO2</text>
        <dbReference type="Rhea" id="RHEA:22836"/>
        <dbReference type="Rhea" id="RHEA-COMP:9623"/>
        <dbReference type="Rhea" id="RHEA-COMP:9685"/>
        <dbReference type="Rhea" id="RHEA-COMP:9916"/>
        <dbReference type="Rhea" id="RHEA-COMP:14125"/>
        <dbReference type="ChEBI" id="CHEBI:15378"/>
        <dbReference type="ChEBI" id="CHEBI:16526"/>
        <dbReference type="ChEBI" id="CHEBI:64479"/>
        <dbReference type="ChEBI" id="CHEBI:78449"/>
        <dbReference type="ChEBI" id="CHEBI:78776"/>
        <dbReference type="ChEBI" id="CHEBI:138651"/>
    </reaction>
</comment>
<comment type="similarity">
    <text evidence="2 11 13">Belongs to the thiolase-like superfamily. Beta-ketoacyl-ACP synthases family.</text>
</comment>
<evidence type="ECO:0000256" key="3">
    <source>
        <dbReference type="ARBA" id="ARBA00012356"/>
    </source>
</evidence>
<organism evidence="16 17">
    <name type="scientific">Anseongella ginsenosidimutans</name>
    <dbReference type="NCBI Taxonomy" id="496056"/>
    <lineage>
        <taxon>Bacteria</taxon>
        <taxon>Pseudomonadati</taxon>
        <taxon>Bacteroidota</taxon>
        <taxon>Sphingobacteriia</taxon>
        <taxon>Sphingobacteriales</taxon>
        <taxon>Sphingobacteriaceae</taxon>
        <taxon>Anseongella</taxon>
    </lineage>
</organism>
<keyword evidence="5 11" id="KW-0444">Lipid biosynthesis</keyword>
<feature type="active site" description="For beta-ketoacyl synthase activity" evidence="12">
    <location>
        <position position="165"/>
    </location>
</feature>
<dbReference type="SMART" id="SM00825">
    <property type="entry name" value="PKS_KS"/>
    <property type="match status" value="1"/>
</dbReference>
<keyword evidence="17" id="KW-1185">Reference proteome</keyword>
<gene>
    <name evidence="16" type="ORF">EDD80_11166</name>
</gene>
<accession>A0A4R3KNC6</accession>
<evidence type="ECO:0000256" key="2">
    <source>
        <dbReference type="ARBA" id="ARBA00008467"/>
    </source>
</evidence>
<name>A0A4R3KNC6_9SPHI</name>